<dbReference type="GO" id="GO:0007623">
    <property type="term" value="P:circadian rhythm"/>
    <property type="evidence" value="ECO:0007669"/>
    <property type="project" value="InterPro"/>
</dbReference>
<feature type="compositionally biased region" description="Pro residues" evidence="2">
    <location>
        <begin position="163"/>
        <end position="172"/>
    </location>
</feature>
<evidence type="ECO:0000313" key="3">
    <source>
        <dbReference type="EMBL" id="KXT08680.1"/>
    </source>
</evidence>
<comment type="caution">
    <text evidence="3">The sequence shown here is derived from an EMBL/GenBank/DDBJ whole genome shotgun (WGS) entry which is preliminary data.</text>
</comment>
<dbReference type="GO" id="GO:0005634">
    <property type="term" value="C:nucleus"/>
    <property type="evidence" value="ECO:0007669"/>
    <property type="project" value="InterPro"/>
</dbReference>
<sequence>MSKYDAPAGPPPGYPQQPPQAHYDAGPAGDPRGANEGYYGSPPPQQYGSPQPYSQPYGPPPGQYGQQPMMYQQQEPYPPQGGYYGGPPQDRGAGGATQQHNRPRHAPGPPRTIHSTNPEHLPVALSLSPALPLHTWTPRSHKHFAPAHMATHRPTPMIVMTPPAQPGAPSSPHPRRPPAHRSVSLVHSPRRKTSPPPRDQSDSSSDDQGRTNSKGATDGKNSDGSPSSLQPLGRDSSGESSNAEKWFERSNNQVRDSAPFADNDPPFFMRHSSSSQTPPEVQQQQMRNLLANSNNASGSLPLRTGLLHLGTDGSSTEDYRGVIDDLTIENKKLKRKLKKYEKLHDSHLKDDKLFEVRIHGLPAAKKRELEETLRKFTASLGSDSFPASGYEGIVPALPTLATHRTGTSSQASLQNADSAYASMSMSGQGSSAAQSGGETLTKRSAPNAALRRQNIHTYLHHIPEGLLPQPSPANMTERMKKKLVVRRLEQVFAGKGAVGGHHHPQQQQEVSKSAARADRAASEGAGRRSRQEGTREARIMRGRDGKETVVQTHNNNINVSPDDSSPDEQQTTVTGKRPADALSRQDSSVEQRPTRPLDLDPHRAQVPTDNILYMRHLGFSPPDPGSLEEAAEGHGWVYLNLLINMAQLHTINVTADFVRKAISEYSSQFELSHDERKVRWKGGSSVTRGSSSGGTSSNSRVDIDTPDRRSPRKRPKLSHRNSGKSGAPAVENNKLMYTPLFFHKDSTDDAEDSSEEEDDSMSSSWPAPAAGDSSGMTSSGGMRTSSSKRHKRDDGPIIFYNNARFCTDLSGDRSSKGNNAPPYVAATAQPIGMPQSPTHTHRFEKRGPLAEAAELPEPMDLGDNPIPESMELGFPAQSPLSDEQKRSVKPVELEVTGIGGVWPTDNFSIAVESRHARLDQEQAPCVSHEQPRRSLPARFARILDEDGAARRRRAAVHKEVIVKERKELPPSQLPAALSYMPFSEDSNGDDSDVDDDLSVTPASPGEFPPATAPQPVQLHYASSEDDDDGYESSDDGSLDLLAAAREIDPDAVREQEREYDANMAERLAEEIPAGSSAATAGGGSGFASPASHMNREEYEKAVRNARSRQSLKRSQTADSMKVNGAAAAAALVPAEQSSSEDEDEEMDDA</sequence>
<dbReference type="AlphaFoldDB" id="A0A139I1V0"/>
<feature type="compositionally biased region" description="Low complexity" evidence="2">
    <location>
        <begin position="682"/>
        <end position="700"/>
    </location>
</feature>
<feature type="region of interest" description="Disordered" evidence="2">
    <location>
        <begin position="495"/>
        <end position="605"/>
    </location>
</feature>
<dbReference type="OrthoDB" id="2536795at2759"/>
<feature type="compositionally biased region" description="Low complexity" evidence="2">
    <location>
        <begin position="422"/>
        <end position="437"/>
    </location>
</feature>
<feature type="compositionally biased region" description="Acidic residues" evidence="2">
    <location>
        <begin position="1023"/>
        <end position="1037"/>
    </location>
</feature>
<dbReference type="Proteomes" id="UP000073492">
    <property type="component" value="Unassembled WGS sequence"/>
</dbReference>
<feature type="compositionally biased region" description="Basic and acidic residues" evidence="2">
    <location>
        <begin position="515"/>
        <end position="547"/>
    </location>
</feature>
<feature type="compositionally biased region" description="Basic residues" evidence="2">
    <location>
        <begin position="710"/>
        <end position="722"/>
    </location>
</feature>
<feature type="compositionally biased region" description="Low complexity" evidence="2">
    <location>
        <begin position="36"/>
        <end position="56"/>
    </location>
</feature>
<feature type="compositionally biased region" description="Basic and acidic residues" evidence="2">
    <location>
        <begin position="1045"/>
        <end position="1060"/>
    </location>
</feature>
<gene>
    <name evidence="3" type="ORF">AC579_8662</name>
</gene>
<dbReference type="Pfam" id="PF09421">
    <property type="entry name" value="FRQ"/>
    <property type="match status" value="1"/>
</dbReference>
<feature type="compositionally biased region" description="Low complexity" evidence="2">
    <location>
        <begin position="63"/>
        <end position="75"/>
    </location>
</feature>
<feature type="region of interest" description="Disordered" evidence="2">
    <location>
        <begin position="150"/>
        <end position="284"/>
    </location>
</feature>
<evidence type="ECO:0008006" key="5">
    <source>
        <dbReference type="Google" id="ProtNLM"/>
    </source>
</evidence>
<organism evidence="3 4">
    <name type="scientific">Pseudocercospora musae</name>
    <dbReference type="NCBI Taxonomy" id="113226"/>
    <lineage>
        <taxon>Eukaryota</taxon>
        <taxon>Fungi</taxon>
        <taxon>Dikarya</taxon>
        <taxon>Ascomycota</taxon>
        <taxon>Pezizomycotina</taxon>
        <taxon>Dothideomycetes</taxon>
        <taxon>Dothideomycetidae</taxon>
        <taxon>Mycosphaerellales</taxon>
        <taxon>Mycosphaerellaceae</taxon>
        <taxon>Pseudocercospora</taxon>
    </lineage>
</organism>
<evidence type="ECO:0000313" key="4">
    <source>
        <dbReference type="Proteomes" id="UP000073492"/>
    </source>
</evidence>
<feature type="compositionally biased region" description="Polar residues" evidence="2">
    <location>
        <begin position="238"/>
        <end position="255"/>
    </location>
</feature>
<feature type="compositionally biased region" description="Pro residues" evidence="2">
    <location>
        <begin position="8"/>
        <end position="18"/>
    </location>
</feature>
<keyword evidence="1" id="KW-0175">Coiled coil</keyword>
<keyword evidence="4" id="KW-1185">Reference proteome</keyword>
<feature type="compositionally biased region" description="Acidic residues" evidence="2">
    <location>
        <begin position="748"/>
        <end position="760"/>
    </location>
</feature>
<dbReference type="EMBL" id="LFZO01000415">
    <property type="protein sequence ID" value="KXT08680.1"/>
    <property type="molecule type" value="Genomic_DNA"/>
</dbReference>
<evidence type="ECO:0000256" key="2">
    <source>
        <dbReference type="SAM" id="MobiDB-lite"/>
    </source>
</evidence>
<dbReference type="GO" id="GO:0006355">
    <property type="term" value="P:regulation of DNA-templated transcription"/>
    <property type="evidence" value="ECO:0007669"/>
    <property type="project" value="InterPro"/>
</dbReference>
<feature type="compositionally biased region" description="Acidic residues" evidence="2">
    <location>
        <begin position="986"/>
        <end position="997"/>
    </location>
</feature>
<feature type="coiled-coil region" evidence="1">
    <location>
        <begin position="316"/>
        <end position="350"/>
    </location>
</feature>
<feature type="region of interest" description="Disordered" evidence="2">
    <location>
        <begin position="673"/>
        <end position="730"/>
    </location>
</feature>
<accession>A0A139I1V0</accession>
<feature type="compositionally biased region" description="Basic and acidic residues" evidence="2">
    <location>
        <begin position="587"/>
        <end position="603"/>
    </location>
</feature>
<feature type="region of interest" description="Disordered" evidence="2">
    <location>
        <begin position="1"/>
        <end position="121"/>
    </location>
</feature>
<feature type="compositionally biased region" description="Basic and acidic residues" evidence="2">
    <location>
        <begin position="1093"/>
        <end position="1102"/>
    </location>
</feature>
<evidence type="ECO:0000256" key="1">
    <source>
        <dbReference type="SAM" id="Coils"/>
    </source>
</evidence>
<dbReference type="GO" id="GO:0005737">
    <property type="term" value="C:cytoplasm"/>
    <property type="evidence" value="ECO:0007669"/>
    <property type="project" value="InterPro"/>
</dbReference>
<feature type="compositionally biased region" description="Polar residues" evidence="2">
    <location>
        <begin position="271"/>
        <end position="284"/>
    </location>
</feature>
<feature type="region of interest" description="Disordered" evidence="2">
    <location>
        <begin position="744"/>
        <end position="795"/>
    </location>
</feature>
<proteinExistence type="predicted"/>
<dbReference type="InterPro" id="IPR018554">
    <property type="entry name" value="FRQ"/>
</dbReference>
<name>A0A139I1V0_9PEZI</name>
<feature type="compositionally biased region" description="Polar residues" evidence="2">
    <location>
        <begin position="549"/>
        <end position="574"/>
    </location>
</feature>
<feature type="compositionally biased region" description="Acidic residues" evidence="2">
    <location>
        <begin position="1138"/>
        <end position="1149"/>
    </location>
</feature>
<reference evidence="3 4" key="1">
    <citation type="submission" date="2015-07" db="EMBL/GenBank/DDBJ databases">
        <title>Comparative genomics of the Sigatoka disease complex on banana suggests a link between parallel evolutionary changes in Pseudocercospora fijiensis and Pseudocercospora eumusae and increased virulence on the banana host.</title>
        <authorList>
            <person name="Chang T.-C."/>
            <person name="Salvucci A."/>
            <person name="Crous P.W."/>
            <person name="Stergiopoulos I."/>
        </authorList>
    </citation>
    <scope>NUCLEOTIDE SEQUENCE [LARGE SCALE GENOMIC DNA]</scope>
    <source>
        <strain evidence="3 4">CBS 116634</strain>
    </source>
</reference>
<feature type="region of interest" description="Disordered" evidence="2">
    <location>
        <begin position="422"/>
        <end position="443"/>
    </location>
</feature>
<protein>
    <recommendedName>
        <fullName evidence="5">Frequency clock protein</fullName>
    </recommendedName>
</protein>
<feature type="region of interest" description="Disordered" evidence="2">
    <location>
        <begin position="972"/>
        <end position="1149"/>
    </location>
</feature>
<dbReference type="STRING" id="113226.A0A139I1V0"/>
<feature type="compositionally biased region" description="Low complexity" evidence="2">
    <location>
        <begin position="773"/>
        <end position="785"/>
    </location>
</feature>